<gene>
    <name evidence="1" type="ORF">JOE42_001084</name>
</gene>
<evidence type="ECO:0000313" key="1">
    <source>
        <dbReference type="EMBL" id="MBM7414351.1"/>
    </source>
</evidence>
<keyword evidence="2" id="KW-1185">Reference proteome</keyword>
<sequence>MTQTRHASSPEIARTRAERDGLPHLAESVTLLVRRDGRLQVGWHPERRVVLTPPEGVTPAAMASVLRLLDGRRSIPDVYWRAAELGVDAAVLTAVQAELERLGVLGRRRPRSSAVRTVLVLGRGPLSDAVSIGLSPTGRVQRRHVSLPHRHADVDCVVVADTVLCAPEVARVLMDDGIPHLPVRLRDGVGVVGPLVLPGHTPCLECVELTRCDYDREWPHLAAQLLGTVGSASGATIAATAAFAVAQVTEFLDARADSPAPMTVGHSLEVDLVAAATRRRRWPRHLLCTCARR</sequence>
<evidence type="ECO:0000313" key="2">
    <source>
        <dbReference type="Proteomes" id="UP000703038"/>
    </source>
</evidence>
<name>A0ABS2KRH1_9NOCA</name>
<reference evidence="1 2" key="1">
    <citation type="submission" date="2021-01" db="EMBL/GenBank/DDBJ databases">
        <title>Genomics of switchgrass bacterial isolates.</title>
        <authorList>
            <person name="Shade A."/>
        </authorList>
    </citation>
    <scope>NUCLEOTIDE SEQUENCE [LARGE SCALE GENOMIC DNA]</scope>
    <source>
        <strain evidence="1 2">PvP111</strain>
    </source>
</reference>
<dbReference type="EMBL" id="JAFBBK010000001">
    <property type="protein sequence ID" value="MBM7414351.1"/>
    <property type="molecule type" value="Genomic_DNA"/>
</dbReference>
<organism evidence="1 2">
    <name type="scientific">Rhodococcoides corynebacterioides</name>
    <dbReference type="NCBI Taxonomy" id="53972"/>
    <lineage>
        <taxon>Bacteria</taxon>
        <taxon>Bacillati</taxon>
        <taxon>Actinomycetota</taxon>
        <taxon>Actinomycetes</taxon>
        <taxon>Mycobacteriales</taxon>
        <taxon>Nocardiaceae</taxon>
        <taxon>Rhodococcoides</taxon>
    </lineage>
</organism>
<dbReference type="RefSeq" id="WP_239532372.1">
    <property type="nucleotide sequence ID" value="NZ_JAFBBK010000001.1"/>
</dbReference>
<protein>
    <submittedName>
        <fullName evidence="1">Bacteriocin biosynthesis cyclodehydratase domain-containing protein</fullName>
    </submittedName>
</protein>
<accession>A0ABS2KRH1</accession>
<comment type="caution">
    <text evidence="1">The sequence shown here is derived from an EMBL/GenBank/DDBJ whole genome shotgun (WGS) entry which is preliminary data.</text>
</comment>
<dbReference type="Gene3D" id="3.40.50.720">
    <property type="entry name" value="NAD(P)-binding Rossmann-like Domain"/>
    <property type="match status" value="1"/>
</dbReference>
<dbReference type="Proteomes" id="UP000703038">
    <property type="component" value="Unassembled WGS sequence"/>
</dbReference>
<proteinExistence type="predicted"/>